<protein>
    <submittedName>
        <fullName evidence="2">Uncharacterized protein</fullName>
    </submittedName>
</protein>
<accession>A0A5J5CZS4</accession>
<dbReference type="EMBL" id="VOFY01000012">
    <property type="protein sequence ID" value="KAA8587528.1"/>
    <property type="molecule type" value="Genomic_DNA"/>
</dbReference>
<evidence type="ECO:0000313" key="3">
    <source>
        <dbReference type="EMBL" id="KAA8587528.1"/>
    </source>
</evidence>
<name>A0A5J5CZS4_9PERO</name>
<feature type="compositionally biased region" description="Acidic residues" evidence="1">
    <location>
        <begin position="279"/>
        <end position="297"/>
    </location>
</feature>
<dbReference type="EMBL" id="VOFY01000013">
    <property type="protein sequence ID" value="KAA8586679.1"/>
    <property type="molecule type" value="Genomic_DNA"/>
</dbReference>
<dbReference type="AlphaFoldDB" id="A0A5J5CZS4"/>
<evidence type="ECO:0000256" key="1">
    <source>
        <dbReference type="SAM" id="MobiDB-lite"/>
    </source>
</evidence>
<feature type="region of interest" description="Disordered" evidence="1">
    <location>
        <begin position="277"/>
        <end position="297"/>
    </location>
</feature>
<organism evidence="2 4">
    <name type="scientific">Etheostoma spectabile</name>
    <name type="common">orangethroat darter</name>
    <dbReference type="NCBI Taxonomy" id="54343"/>
    <lineage>
        <taxon>Eukaryota</taxon>
        <taxon>Metazoa</taxon>
        <taxon>Chordata</taxon>
        <taxon>Craniata</taxon>
        <taxon>Vertebrata</taxon>
        <taxon>Euteleostomi</taxon>
        <taxon>Actinopterygii</taxon>
        <taxon>Neopterygii</taxon>
        <taxon>Teleostei</taxon>
        <taxon>Neoteleostei</taxon>
        <taxon>Acanthomorphata</taxon>
        <taxon>Eupercaria</taxon>
        <taxon>Perciformes</taxon>
        <taxon>Percoidei</taxon>
        <taxon>Percidae</taxon>
        <taxon>Etheostomatinae</taxon>
        <taxon>Etheostoma</taxon>
    </lineage>
</organism>
<proteinExistence type="predicted"/>
<evidence type="ECO:0000313" key="2">
    <source>
        <dbReference type="EMBL" id="KAA8586679.1"/>
    </source>
</evidence>
<keyword evidence="4" id="KW-1185">Reference proteome</keyword>
<dbReference type="Proteomes" id="UP000327493">
    <property type="component" value="Chromosome 13"/>
</dbReference>
<comment type="caution">
    <text evidence="2">The sequence shown here is derived from an EMBL/GenBank/DDBJ whole genome shotgun (WGS) entry which is preliminary data.</text>
</comment>
<sequence length="363" mass="40688">MPAIKRSLTDHQAHSLWQAERVRQAVDWMWLSPLTAEKTIAIFCFTPTPAATAACNVPGILRRTVERREEERNHESFRTESSQLCYTKYTLGLFVTHRRSRLCLQDSCLPAFSQLPVRLPANNLSPASFSQPRRHAAKPLSIPTFPVIPTLQPVSVYRHYCNKLASGFGCYQGTASTNVTEHGEGELTATGRKASTVHHLLFSSLGSRRVNGLFLPRCSVHAKRFVSLMLWTTEEARSLSPVSHQQPIFFKSTRSPFSDSSQSSCPPLCLVLKPHAEELDGDEEEAEEDDEDEDDDRELWTFPPCTPPPTCSARVGNGTHSNTHGNHRSIKEDTNHLARQAEPWEHLSFLIGQGVAMVQVVMY</sequence>
<evidence type="ECO:0000313" key="4">
    <source>
        <dbReference type="Proteomes" id="UP000327493"/>
    </source>
</evidence>
<dbReference type="Proteomes" id="UP000327493">
    <property type="component" value="Chromosome 12"/>
</dbReference>
<reference evidence="2 4" key="1">
    <citation type="submission" date="2019-08" db="EMBL/GenBank/DDBJ databases">
        <title>A chromosome-level genome assembly, high-density linkage maps, and genome scans reveal the genomic architecture of hybrid incompatibilities underlying speciation via character displacement in darters (Percidae: Etheostominae).</title>
        <authorList>
            <person name="Moran R.L."/>
            <person name="Catchen J.M."/>
            <person name="Fuller R.C."/>
        </authorList>
    </citation>
    <scope>NUCLEOTIDE SEQUENCE [LARGE SCALE GENOMIC DNA]</scope>
    <source>
        <strain evidence="2">EspeVRDwgs_2016</strain>
        <tissue evidence="2">Muscle</tissue>
    </source>
</reference>
<gene>
    <name evidence="2" type="ORF">FQN60_000515</name>
    <name evidence="3" type="ORF">FQN60_016390</name>
</gene>